<comment type="caution">
    <text evidence="1">The sequence shown here is derived from an EMBL/GenBank/DDBJ whole genome shotgun (WGS) entry which is preliminary data.</text>
</comment>
<dbReference type="InterPro" id="IPR007561">
    <property type="entry name" value="Cell_div_SepF/SepF-rel"/>
</dbReference>
<keyword evidence="1" id="KW-0131">Cell cycle</keyword>
<name>A0A2U1S7D9_9EURY</name>
<evidence type="ECO:0000313" key="2">
    <source>
        <dbReference type="Proteomes" id="UP000245577"/>
    </source>
</evidence>
<reference evidence="1 2" key="1">
    <citation type="submission" date="2017-03" db="EMBL/GenBank/DDBJ databases">
        <title>Genome sequence of Methanobrevibacter wosei.</title>
        <authorList>
            <person name="Poehlein A."/>
            <person name="Seedorf H."/>
            <person name="Daniel R."/>
        </authorList>
    </citation>
    <scope>NUCLEOTIDE SEQUENCE [LARGE SCALE GENOMIC DNA]</scope>
    <source>
        <strain evidence="1 2">DSM 11979</strain>
    </source>
</reference>
<keyword evidence="2" id="KW-1185">Reference proteome</keyword>
<dbReference type="EMBL" id="MZGU01000004">
    <property type="protein sequence ID" value="PWB85951.1"/>
    <property type="molecule type" value="Genomic_DNA"/>
</dbReference>
<accession>A0A2U1S7D9</accession>
<proteinExistence type="predicted"/>
<dbReference type="OrthoDB" id="74755at2157"/>
<dbReference type="Gene3D" id="3.30.110.150">
    <property type="entry name" value="SepF-like protein"/>
    <property type="match status" value="1"/>
</dbReference>
<keyword evidence="1" id="KW-0132">Cell division</keyword>
<dbReference type="Proteomes" id="UP000245577">
    <property type="component" value="Unassembled WGS sequence"/>
</dbReference>
<dbReference type="RefSeq" id="WP_116669595.1">
    <property type="nucleotide sequence ID" value="NZ_CAMLVV010000002.1"/>
</dbReference>
<dbReference type="Pfam" id="PF04472">
    <property type="entry name" value="SepF"/>
    <property type="match status" value="1"/>
</dbReference>
<organism evidence="1 2">
    <name type="scientific">Methanobrevibacter woesei</name>
    <dbReference type="NCBI Taxonomy" id="190976"/>
    <lineage>
        <taxon>Archaea</taxon>
        <taxon>Methanobacteriati</taxon>
        <taxon>Methanobacteriota</taxon>
        <taxon>Methanomada group</taxon>
        <taxon>Methanobacteria</taxon>
        <taxon>Methanobacteriales</taxon>
        <taxon>Methanobacteriaceae</taxon>
        <taxon>Methanobrevibacter</taxon>
    </lineage>
</organism>
<evidence type="ECO:0000313" key="1">
    <source>
        <dbReference type="EMBL" id="PWB85951.1"/>
    </source>
</evidence>
<dbReference type="InterPro" id="IPR038594">
    <property type="entry name" value="SepF-like_sf"/>
</dbReference>
<gene>
    <name evidence="1" type="primary">sepF</name>
    <name evidence="1" type="ORF">MBBWO_08030</name>
</gene>
<protein>
    <submittedName>
        <fullName evidence="1">Cell division protein SepF</fullName>
    </submittedName>
</protein>
<sequence length="130" mass="14762">MSFLDDVKRSLGFEERGYDEGSLASDYRQGYYDDDIIISPEHSLYKIMLMRPKTLDDVNYIVDQLLNENNPIILDLSFLEKESPANFKLAGDKIKELRENYGAAALLLSQCEDKNLIIIAPSNIDLVKVG</sequence>
<dbReference type="AlphaFoldDB" id="A0A2U1S7D9"/>
<dbReference type="GO" id="GO:0051301">
    <property type="term" value="P:cell division"/>
    <property type="evidence" value="ECO:0007669"/>
    <property type="project" value="UniProtKB-KW"/>
</dbReference>